<dbReference type="InterPro" id="IPR003658">
    <property type="entry name" value="Anti-sigma_ant"/>
</dbReference>
<dbReference type="NCBIfam" id="TIGR00377">
    <property type="entry name" value="ant_ant_sig"/>
    <property type="match status" value="1"/>
</dbReference>
<gene>
    <name evidence="4" type="primary">btrV</name>
    <name evidence="4" type="ORF">STARVERO_01566</name>
</gene>
<dbReference type="Gene3D" id="3.30.750.24">
    <property type="entry name" value="STAS domain"/>
    <property type="match status" value="1"/>
</dbReference>
<evidence type="ECO:0000256" key="2">
    <source>
        <dbReference type="RuleBase" id="RU003749"/>
    </source>
</evidence>
<dbReference type="AlphaFoldDB" id="A0A5S9NRB9"/>
<proteinExistence type="inferred from homology"/>
<keyword evidence="5" id="KW-1185">Reference proteome</keyword>
<dbReference type="Pfam" id="PF01740">
    <property type="entry name" value="STAS"/>
    <property type="match status" value="1"/>
</dbReference>
<evidence type="ECO:0000256" key="1">
    <source>
        <dbReference type="ARBA" id="ARBA00009013"/>
    </source>
</evidence>
<protein>
    <recommendedName>
        <fullName evidence="2">Anti-sigma factor antagonist</fullName>
    </recommendedName>
</protein>
<sequence length="111" mass="11727">MIQIDRIVEGNVVVTAVRGRLDSSSSPKLDEFLAAAPDDGSIILLDFADLTYISSAGLRVVLKATKLARSSGATLAVCGLIPQVHEVFDVSGFSTLIPIHQSREAALATFT</sequence>
<dbReference type="Proteomes" id="UP000433050">
    <property type="component" value="Unassembled WGS sequence"/>
</dbReference>
<organism evidence="4 5">
    <name type="scientific">Starkeya nomas</name>
    <dbReference type="NCBI Taxonomy" id="2666134"/>
    <lineage>
        <taxon>Bacteria</taxon>
        <taxon>Pseudomonadati</taxon>
        <taxon>Pseudomonadota</taxon>
        <taxon>Alphaproteobacteria</taxon>
        <taxon>Hyphomicrobiales</taxon>
        <taxon>Xanthobacteraceae</taxon>
        <taxon>Starkeya</taxon>
    </lineage>
</organism>
<dbReference type="PROSITE" id="PS50801">
    <property type="entry name" value="STAS"/>
    <property type="match status" value="1"/>
</dbReference>
<dbReference type="EMBL" id="CACSAS010000001">
    <property type="protein sequence ID" value="CAA0093069.1"/>
    <property type="molecule type" value="Genomic_DNA"/>
</dbReference>
<dbReference type="PANTHER" id="PTHR33495:SF2">
    <property type="entry name" value="ANTI-SIGMA FACTOR ANTAGONIST TM_1081-RELATED"/>
    <property type="match status" value="1"/>
</dbReference>
<comment type="similarity">
    <text evidence="1 2">Belongs to the anti-sigma-factor antagonist family.</text>
</comment>
<dbReference type="PANTHER" id="PTHR33495">
    <property type="entry name" value="ANTI-SIGMA FACTOR ANTAGONIST TM_1081-RELATED-RELATED"/>
    <property type="match status" value="1"/>
</dbReference>
<dbReference type="SUPFAM" id="SSF52091">
    <property type="entry name" value="SpoIIaa-like"/>
    <property type="match status" value="1"/>
</dbReference>
<evidence type="ECO:0000313" key="4">
    <source>
        <dbReference type="EMBL" id="CAA0093069.1"/>
    </source>
</evidence>
<feature type="domain" description="STAS" evidence="3">
    <location>
        <begin position="2"/>
        <end position="110"/>
    </location>
</feature>
<evidence type="ECO:0000313" key="5">
    <source>
        <dbReference type="Proteomes" id="UP000433050"/>
    </source>
</evidence>
<dbReference type="CDD" id="cd07043">
    <property type="entry name" value="STAS_anti-anti-sigma_factors"/>
    <property type="match status" value="1"/>
</dbReference>
<evidence type="ECO:0000259" key="3">
    <source>
        <dbReference type="PROSITE" id="PS50801"/>
    </source>
</evidence>
<reference evidence="4 5" key="1">
    <citation type="submission" date="2019-12" db="EMBL/GenBank/DDBJ databases">
        <authorList>
            <person name="Reyes-Prieto M."/>
        </authorList>
    </citation>
    <scope>NUCLEOTIDE SEQUENCE [LARGE SCALE GENOMIC DNA]</scope>
    <source>
        <strain evidence="4">HF14-78462</strain>
    </source>
</reference>
<dbReference type="InterPro" id="IPR036513">
    <property type="entry name" value="STAS_dom_sf"/>
</dbReference>
<name>A0A5S9NRB9_9HYPH</name>
<dbReference type="GO" id="GO:0043856">
    <property type="term" value="F:anti-sigma factor antagonist activity"/>
    <property type="evidence" value="ECO:0007669"/>
    <property type="project" value="InterPro"/>
</dbReference>
<dbReference type="RefSeq" id="WP_159598461.1">
    <property type="nucleotide sequence ID" value="NZ_CACSAS010000001.1"/>
</dbReference>
<dbReference type="InterPro" id="IPR002645">
    <property type="entry name" value="STAS_dom"/>
</dbReference>
<accession>A0A5S9NRB9</accession>